<dbReference type="InterPro" id="IPR015940">
    <property type="entry name" value="UBA"/>
</dbReference>
<dbReference type="InterPro" id="IPR021109">
    <property type="entry name" value="Peptidase_aspartic_dom_sf"/>
</dbReference>
<evidence type="ECO:0000313" key="6">
    <source>
        <dbReference type="EMBL" id="QPG76868.1"/>
    </source>
</evidence>
<proteinExistence type="inferred from homology"/>
<evidence type="ECO:0000256" key="1">
    <source>
        <dbReference type="ARBA" id="ARBA00009136"/>
    </source>
</evidence>
<dbReference type="SUPFAM" id="SSF46934">
    <property type="entry name" value="UBA-like"/>
    <property type="match status" value="1"/>
</dbReference>
<dbReference type="GeneID" id="62197662"/>
<evidence type="ECO:0000256" key="4">
    <source>
        <dbReference type="ARBA" id="ARBA00022801"/>
    </source>
</evidence>
<dbReference type="CDD" id="cd14297">
    <property type="entry name" value="UBA2_spUBP14_like"/>
    <property type="match status" value="1"/>
</dbReference>
<dbReference type="Gene3D" id="1.10.8.10">
    <property type="entry name" value="DNA helicase RuvA subunit, C-terminal domain"/>
    <property type="match status" value="1"/>
</dbReference>
<dbReference type="SUPFAM" id="SSF50630">
    <property type="entry name" value="Acid proteases"/>
    <property type="match status" value="1"/>
</dbReference>
<protein>
    <recommendedName>
        <fullName evidence="5">UBA domain-containing protein</fullName>
    </recommendedName>
</protein>
<sequence>MRFTILVDGTDQILTTDLPGDFEIADFMAYIESETDIKPQDQVHEYEGRILPQGDKYKMLSDWILEEEPLVILKKKKLVPAQAAVPAPVASAGSIGSIDSPFVNLQIEQLRQQFIQNPSTQYQLDRKLRESINDKELFKSQMMELMMQKQQAEIQQKQEMDHIYANPDDPDNQKKIMQLIRQQAIDENMKMAYEESPESFTQVHMLYINCEVNGVAVKAFVDSGAQMTIISPDLAIRCGLDKLIDRRFIGEARGVGSAKIEGRVHSAPLKIEGGYFSCSFTVIASQVEMLLGLDMLRRFRAKIDLEKNKLVIGEVETSFLPEIECPNELNGEPGHGFGGNLFSRETPMINQLKKPAKRAKKQKSPKVIPDALKVDQLVAMGFDRKQAELALIQTQNNIELAAGMLFD</sequence>
<dbReference type="Gene3D" id="3.10.20.90">
    <property type="entry name" value="Phosphatidylinositol 3-kinase Catalytic Subunit, Chain A, domain 1"/>
    <property type="match status" value="1"/>
</dbReference>
<dbReference type="Gene3D" id="2.40.70.10">
    <property type="entry name" value="Acid Proteases"/>
    <property type="match status" value="1"/>
</dbReference>
<dbReference type="GO" id="GO:0004190">
    <property type="term" value="F:aspartic-type endopeptidase activity"/>
    <property type="evidence" value="ECO:0007669"/>
    <property type="project" value="UniProtKB-KW"/>
</dbReference>
<dbReference type="InterPro" id="IPR019103">
    <property type="entry name" value="Peptidase_aspartic_DDI1-type"/>
</dbReference>
<reference evidence="6" key="1">
    <citation type="submission" date="2020-10" db="EMBL/GenBank/DDBJ databases">
        <authorList>
            <person name="Roach M.J.R."/>
        </authorList>
    </citation>
    <scope>NUCLEOTIDE SEQUENCE</scope>
    <source>
        <strain evidence="6">CBS 1945</strain>
    </source>
</reference>
<keyword evidence="4" id="KW-0378">Hydrolase</keyword>
<comment type="similarity">
    <text evidence="1">Belongs to the DDI1 family.</text>
</comment>
<organism evidence="6 7">
    <name type="scientific">Eeniella nana</name>
    <name type="common">Yeast</name>
    <name type="synonym">Brettanomyces nanus</name>
    <dbReference type="NCBI Taxonomy" id="13502"/>
    <lineage>
        <taxon>Eukaryota</taxon>
        <taxon>Fungi</taxon>
        <taxon>Dikarya</taxon>
        <taxon>Ascomycota</taxon>
        <taxon>Saccharomycotina</taxon>
        <taxon>Pichiomycetes</taxon>
        <taxon>Pichiales</taxon>
        <taxon>Pichiaceae</taxon>
        <taxon>Brettanomyces</taxon>
    </lineage>
</organism>
<dbReference type="KEGG" id="bnn:FOA43_004262"/>
<dbReference type="OrthoDB" id="1047367at2759"/>
<evidence type="ECO:0000313" key="7">
    <source>
        <dbReference type="Proteomes" id="UP000662931"/>
    </source>
</evidence>
<dbReference type="PANTHER" id="PTHR12917">
    <property type="entry name" value="ASPARTYL PROTEASE DDI-RELATED"/>
    <property type="match status" value="1"/>
</dbReference>
<dbReference type="PANTHER" id="PTHR12917:SF1">
    <property type="entry name" value="AT13091P"/>
    <property type="match status" value="1"/>
</dbReference>
<dbReference type="Pfam" id="PF09668">
    <property type="entry name" value="Asp_protease"/>
    <property type="match status" value="1"/>
</dbReference>
<keyword evidence="7" id="KW-1185">Reference proteome</keyword>
<gene>
    <name evidence="6" type="ORF">FOA43_004262</name>
</gene>
<dbReference type="SMART" id="SM00165">
    <property type="entry name" value="UBA"/>
    <property type="match status" value="1"/>
</dbReference>
<evidence type="ECO:0000256" key="3">
    <source>
        <dbReference type="ARBA" id="ARBA00022750"/>
    </source>
</evidence>
<accession>A0A875S7D8</accession>
<feature type="domain" description="UBA" evidence="5">
    <location>
        <begin position="362"/>
        <end position="407"/>
    </location>
</feature>
<evidence type="ECO:0000259" key="5">
    <source>
        <dbReference type="PROSITE" id="PS50030"/>
    </source>
</evidence>
<dbReference type="RefSeq" id="XP_038780433.1">
    <property type="nucleotide sequence ID" value="XM_038924505.1"/>
</dbReference>
<evidence type="ECO:0000256" key="2">
    <source>
        <dbReference type="ARBA" id="ARBA00022670"/>
    </source>
</evidence>
<keyword evidence="2" id="KW-0645">Protease</keyword>
<dbReference type="PROSITE" id="PS50030">
    <property type="entry name" value="UBA"/>
    <property type="match status" value="1"/>
</dbReference>
<name>A0A875S7D8_EENNA</name>
<dbReference type="GO" id="GO:0006508">
    <property type="term" value="P:proteolysis"/>
    <property type="evidence" value="ECO:0007669"/>
    <property type="project" value="UniProtKB-KW"/>
</dbReference>
<dbReference type="AlphaFoldDB" id="A0A875S7D8"/>
<dbReference type="CDD" id="cd05479">
    <property type="entry name" value="RP_DDI"/>
    <property type="match status" value="1"/>
</dbReference>
<dbReference type="InterPro" id="IPR009060">
    <property type="entry name" value="UBA-like_sf"/>
</dbReference>
<keyword evidence="3" id="KW-0064">Aspartyl protease</keyword>
<dbReference type="Proteomes" id="UP000662931">
    <property type="component" value="Chromosome 4"/>
</dbReference>
<dbReference type="Pfam" id="PF00627">
    <property type="entry name" value="UBA"/>
    <property type="match status" value="1"/>
</dbReference>
<dbReference type="EMBL" id="CP064815">
    <property type="protein sequence ID" value="QPG76868.1"/>
    <property type="molecule type" value="Genomic_DNA"/>
</dbReference>